<evidence type="ECO:0000313" key="2">
    <source>
        <dbReference type="Proteomes" id="UP000460412"/>
    </source>
</evidence>
<name>A0A7X3MLA1_9FIRM</name>
<accession>A0A7X3MLA1</accession>
<protein>
    <submittedName>
        <fullName evidence="1">Uncharacterized protein</fullName>
    </submittedName>
</protein>
<reference evidence="1 2" key="1">
    <citation type="submission" date="2019-12" db="EMBL/GenBank/DDBJ databases">
        <title>Sporaefaciens musculi gen. nov., sp. nov., a novel bacterium isolated from the caecum of an obese mouse.</title>
        <authorList>
            <person name="Rasmussen T.S."/>
            <person name="Streidl T."/>
            <person name="Hitch T.C.A."/>
            <person name="Wortmann E."/>
            <person name="Deptula P."/>
            <person name="Hansen M."/>
            <person name="Nielsen D.S."/>
            <person name="Clavel T."/>
            <person name="Vogensen F.K."/>
        </authorList>
    </citation>
    <scope>NUCLEOTIDE SEQUENCE [LARGE SCALE GENOMIC DNA]</scope>
    <source>
        <strain evidence="1 2">WCA-9-b2</strain>
    </source>
</reference>
<comment type="caution">
    <text evidence="1">The sequence shown here is derived from an EMBL/GenBank/DDBJ whole genome shotgun (WGS) entry which is preliminary data.</text>
</comment>
<sequence>MNRMELHDAYTILERNYRCQENSIIYDLHENSQFSVQFFWEFYDSVMTLAQDALGKGANIQTAMKITFVYQQILKEMIFHFDEQDESRLKHFPRNYMEYIERLDDGLSAYFCGVFIDEKLYSLKR</sequence>
<keyword evidence="2" id="KW-1185">Reference proteome</keyword>
<dbReference type="RefSeq" id="WP_159755272.1">
    <property type="nucleotide sequence ID" value="NZ_WUQX01000001.1"/>
</dbReference>
<dbReference type="Proteomes" id="UP000460412">
    <property type="component" value="Unassembled WGS sequence"/>
</dbReference>
<evidence type="ECO:0000313" key="1">
    <source>
        <dbReference type="EMBL" id="MXP78528.1"/>
    </source>
</evidence>
<dbReference type="EMBL" id="WUQX01000001">
    <property type="protein sequence ID" value="MXP78528.1"/>
    <property type="molecule type" value="Genomic_DNA"/>
</dbReference>
<dbReference type="AlphaFoldDB" id="A0A7X3MLA1"/>
<organism evidence="1 2">
    <name type="scientific">Sporofaciens musculi</name>
    <dbReference type="NCBI Taxonomy" id="2681861"/>
    <lineage>
        <taxon>Bacteria</taxon>
        <taxon>Bacillati</taxon>
        <taxon>Bacillota</taxon>
        <taxon>Clostridia</taxon>
        <taxon>Lachnospirales</taxon>
        <taxon>Lachnospiraceae</taxon>
        <taxon>Sporofaciens</taxon>
    </lineage>
</organism>
<proteinExistence type="predicted"/>
<gene>
    <name evidence="1" type="ORF">GN277_25260</name>
</gene>